<evidence type="ECO:0000256" key="1">
    <source>
        <dbReference type="SAM" id="Phobius"/>
    </source>
</evidence>
<evidence type="ECO:0000313" key="3">
    <source>
        <dbReference type="Proteomes" id="UP000297716"/>
    </source>
</evidence>
<keyword evidence="1" id="KW-0812">Transmembrane</keyword>
<keyword evidence="3" id="KW-1185">Reference proteome</keyword>
<reference evidence="2 3" key="1">
    <citation type="submission" date="2019-03" db="EMBL/GenBank/DDBJ databases">
        <title>Draft genome sequence of Xylaria hypoxylon DSM 108379, a ubiquitous saprotrophic-parasitic fungi on hardwood.</title>
        <authorList>
            <person name="Buettner E."/>
            <person name="Leonhardt S."/>
            <person name="Gebauer A.M."/>
            <person name="Liers C."/>
            <person name="Hofrichter M."/>
            <person name="Kellner H."/>
        </authorList>
    </citation>
    <scope>NUCLEOTIDE SEQUENCE [LARGE SCALE GENOMIC DNA]</scope>
    <source>
        <strain evidence="2 3">DSM 108379</strain>
    </source>
</reference>
<keyword evidence="1" id="KW-0472">Membrane</keyword>
<dbReference type="AlphaFoldDB" id="A0A4Z0Z0H9"/>
<organism evidence="2 3">
    <name type="scientific">Xylaria hypoxylon</name>
    <dbReference type="NCBI Taxonomy" id="37992"/>
    <lineage>
        <taxon>Eukaryota</taxon>
        <taxon>Fungi</taxon>
        <taxon>Dikarya</taxon>
        <taxon>Ascomycota</taxon>
        <taxon>Pezizomycotina</taxon>
        <taxon>Sordariomycetes</taxon>
        <taxon>Xylariomycetidae</taxon>
        <taxon>Xylariales</taxon>
        <taxon>Xylariaceae</taxon>
        <taxon>Xylaria</taxon>
    </lineage>
</organism>
<feature type="transmembrane region" description="Helical" evidence="1">
    <location>
        <begin position="64"/>
        <end position="84"/>
    </location>
</feature>
<name>A0A4Z0Z0H9_9PEZI</name>
<proteinExistence type="predicted"/>
<evidence type="ECO:0000313" key="2">
    <source>
        <dbReference type="EMBL" id="TGJ84865.1"/>
    </source>
</evidence>
<sequence>MADTTMFIDHEPLIMGMTPKEYQAAFSYLDHANFTREVEEYDGQRRETGQQLANNMPWYGRPEYWALILGCTTLLHTLFIQWVWPLVQKDLPINSPWASPGHQQPYGE</sequence>
<dbReference type="EMBL" id="SKBN01000058">
    <property type="protein sequence ID" value="TGJ84865.1"/>
    <property type="molecule type" value="Genomic_DNA"/>
</dbReference>
<dbReference type="OrthoDB" id="4735681at2759"/>
<keyword evidence="1" id="KW-1133">Transmembrane helix</keyword>
<comment type="caution">
    <text evidence="2">The sequence shown here is derived from an EMBL/GenBank/DDBJ whole genome shotgun (WGS) entry which is preliminary data.</text>
</comment>
<dbReference type="Proteomes" id="UP000297716">
    <property type="component" value="Unassembled WGS sequence"/>
</dbReference>
<accession>A0A4Z0Z0H9</accession>
<protein>
    <submittedName>
        <fullName evidence="2">Uncharacterized protein</fullName>
    </submittedName>
</protein>
<gene>
    <name evidence="2" type="ORF">E0Z10_g3931</name>
</gene>